<dbReference type="InterPro" id="IPR000157">
    <property type="entry name" value="TIR_dom"/>
</dbReference>
<evidence type="ECO:0000256" key="3">
    <source>
        <dbReference type="ARBA" id="ARBA00023027"/>
    </source>
</evidence>
<reference evidence="6" key="1">
    <citation type="journal article" date="2023" name="Plant J.">
        <title>The genome of the king protea, Protea cynaroides.</title>
        <authorList>
            <person name="Chang J."/>
            <person name="Duong T.A."/>
            <person name="Schoeman C."/>
            <person name="Ma X."/>
            <person name="Roodt D."/>
            <person name="Barker N."/>
            <person name="Li Z."/>
            <person name="Van de Peer Y."/>
            <person name="Mizrachi E."/>
        </authorList>
    </citation>
    <scope>NUCLEOTIDE SEQUENCE</scope>
    <source>
        <tissue evidence="6">Young leaves</tissue>
    </source>
</reference>
<dbReference type="Proteomes" id="UP001141806">
    <property type="component" value="Unassembled WGS sequence"/>
</dbReference>
<dbReference type="InterPro" id="IPR035897">
    <property type="entry name" value="Toll_tir_struct_dom_sf"/>
</dbReference>
<comment type="caution">
    <text evidence="6">The sequence shown here is derived from an EMBL/GenBank/DDBJ whole genome shotgun (WGS) entry which is preliminary data.</text>
</comment>
<dbReference type="OrthoDB" id="1905256at2759"/>
<organism evidence="6 7">
    <name type="scientific">Protea cynaroides</name>
    <dbReference type="NCBI Taxonomy" id="273540"/>
    <lineage>
        <taxon>Eukaryota</taxon>
        <taxon>Viridiplantae</taxon>
        <taxon>Streptophyta</taxon>
        <taxon>Embryophyta</taxon>
        <taxon>Tracheophyta</taxon>
        <taxon>Spermatophyta</taxon>
        <taxon>Magnoliopsida</taxon>
        <taxon>Proteales</taxon>
        <taxon>Proteaceae</taxon>
        <taxon>Protea</taxon>
    </lineage>
</organism>
<sequence>MAAHNGAFSSDYSSGSSTYDVFLSFRGEDTRKNITGFLYRALRREKINVYMDEEDLCAGEQIRKALLEAIRRSKISIPVSSKGYANSKWCLMELVEMVRCNRCNGQIIMPIFFDVEPRDVRHQSGSFEVSFQKHEERYDADTVKSWREALILVGGISGYDLQQLNG</sequence>
<dbReference type="AlphaFoldDB" id="A0A9Q0R2D3"/>
<dbReference type="SUPFAM" id="SSF52200">
    <property type="entry name" value="Toll/Interleukin receptor TIR domain"/>
    <property type="match status" value="1"/>
</dbReference>
<dbReference type="PROSITE" id="PS50104">
    <property type="entry name" value="TIR"/>
    <property type="match status" value="1"/>
</dbReference>
<dbReference type="FunFam" id="3.40.50.10140:FF:000007">
    <property type="entry name" value="Disease resistance protein (TIR-NBS-LRR class)"/>
    <property type="match status" value="1"/>
</dbReference>
<dbReference type="GO" id="GO:0061809">
    <property type="term" value="F:NAD+ nucleosidase activity, cyclic ADP-ribose generating"/>
    <property type="evidence" value="ECO:0007669"/>
    <property type="project" value="UniProtKB-EC"/>
</dbReference>
<dbReference type="GO" id="GO:0007165">
    <property type="term" value="P:signal transduction"/>
    <property type="evidence" value="ECO:0007669"/>
    <property type="project" value="InterPro"/>
</dbReference>
<keyword evidence="7" id="KW-1185">Reference proteome</keyword>
<dbReference type="Pfam" id="PF01582">
    <property type="entry name" value="TIR"/>
    <property type="match status" value="1"/>
</dbReference>
<feature type="domain" description="TIR" evidence="5">
    <location>
        <begin position="17"/>
        <end position="166"/>
    </location>
</feature>
<evidence type="ECO:0000256" key="4">
    <source>
        <dbReference type="ARBA" id="ARBA00047304"/>
    </source>
</evidence>
<dbReference type="PANTHER" id="PTHR32009:SF39">
    <property type="entry name" value="TIR DOMAIN-CONTAINING PROTEIN"/>
    <property type="match status" value="1"/>
</dbReference>
<proteinExistence type="predicted"/>
<evidence type="ECO:0000256" key="2">
    <source>
        <dbReference type="ARBA" id="ARBA00022801"/>
    </source>
</evidence>
<dbReference type="EC" id="3.2.2.6" evidence="1"/>
<accession>A0A9Q0R2D3</accession>
<dbReference type="SMART" id="SM00255">
    <property type="entry name" value="TIR"/>
    <property type="match status" value="1"/>
</dbReference>
<gene>
    <name evidence="6" type="ORF">NE237_031697</name>
</gene>
<dbReference type="EMBL" id="JAMYWD010000001">
    <property type="protein sequence ID" value="KAJ4980860.1"/>
    <property type="molecule type" value="Genomic_DNA"/>
</dbReference>
<evidence type="ECO:0000259" key="5">
    <source>
        <dbReference type="PROSITE" id="PS50104"/>
    </source>
</evidence>
<dbReference type="Gene3D" id="3.40.50.10140">
    <property type="entry name" value="Toll/interleukin-1 receptor homology (TIR) domain"/>
    <property type="match status" value="1"/>
</dbReference>
<evidence type="ECO:0000256" key="1">
    <source>
        <dbReference type="ARBA" id="ARBA00011982"/>
    </source>
</evidence>
<comment type="catalytic activity">
    <reaction evidence="4">
        <text>NAD(+) + H2O = ADP-D-ribose + nicotinamide + H(+)</text>
        <dbReference type="Rhea" id="RHEA:16301"/>
        <dbReference type="ChEBI" id="CHEBI:15377"/>
        <dbReference type="ChEBI" id="CHEBI:15378"/>
        <dbReference type="ChEBI" id="CHEBI:17154"/>
        <dbReference type="ChEBI" id="CHEBI:57540"/>
        <dbReference type="ChEBI" id="CHEBI:57967"/>
        <dbReference type="EC" id="3.2.2.6"/>
    </reaction>
    <physiologicalReaction direction="left-to-right" evidence="4">
        <dbReference type="Rhea" id="RHEA:16302"/>
    </physiologicalReaction>
</comment>
<evidence type="ECO:0000313" key="6">
    <source>
        <dbReference type="EMBL" id="KAJ4980860.1"/>
    </source>
</evidence>
<evidence type="ECO:0000313" key="7">
    <source>
        <dbReference type="Proteomes" id="UP001141806"/>
    </source>
</evidence>
<name>A0A9Q0R2D3_9MAGN</name>
<protein>
    <recommendedName>
        <fullName evidence="1">ADP-ribosyl cyclase/cyclic ADP-ribose hydrolase</fullName>
        <ecNumber evidence="1">3.2.2.6</ecNumber>
    </recommendedName>
</protein>
<keyword evidence="2" id="KW-0378">Hydrolase</keyword>
<dbReference type="PANTHER" id="PTHR32009">
    <property type="entry name" value="TMV RESISTANCE PROTEIN N-LIKE"/>
    <property type="match status" value="1"/>
</dbReference>
<keyword evidence="3" id="KW-0520">NAD</keyword>